<gene>
    <name evidence="1" type="ORF">BCV69DRAFT_33072</name>
</gene>
<name>A0A316U3D0_9BASI</name>
<dbReference type="RefSeq" id="XP_025346966.1">
    <property type="nucleotide sequence ID" value="XM_025495207.1"/>
</dbReference>
<dbReference type="AlphaFoldDB" id="A0A316U3D0"/>
<keyword evidence="2" id="KW-1185">Reference proteome</keyword>
<evidence type="ECO:0000313" key="1">
    <source>
        <dbReference type="EMBL" id="PWN19806.1"/>
    </source>
</evidence>
<accession>A0A316U3D0</accession>
<dbReference type="Proteomes" id="UP000245942">
    <property type="component" value="Unassembled WGS sequence"/>
</dbReference>
<proteinExistence type="predicted"/>
<dbReference type="EMBL" id="KZ819330">
    <property type="protein sequence ID" value="PWN19806.1"/>
    <property type="molecule type" value="Genomic_DNA"/>
</dbReference>
<protein>
    <submittedName>
        <fullName evidence="1">Uncharacterized protein</fullName>
    </submittedName>
</protein>
<evidence type="ECO:0000313" key="2">
    <source>
        <dbReference type="Proteomes" id="UP000245942"/>
    </source>
</evidence>
<sequence>MSSNHCKRRSRKSLMSVCIALLARQARERRCEEREESTHVKEDFTTNETIDWYKVSQMPKNRVRRGGESYQTARGC</sequence>
<organism evidence="1 2">
    <name type="scientific">Pseudomicrostroma glucosiphilum</name>
    <dbReference type="NCBI Taxonomy" id="1684307"/>
    <lineage>
        <taxon>Eukaryota</taxon>
        <taxon>Fungi</taxon>
        <taxon>Dikarya</taxon>
        <taxon>Basidiomycota</taxon>
        <taxon>Ustilaginomycotina</taxon>
        <taxon>Exobasidiomycetes</taxon>
        <taxon>Microstromatales</taxon>
        <taxon>Microstromatales incertae sedis</taxon>
        <taxon>Pseudomicrostroma</taxon>
    </lineage>
</organism>
<dbReference type="GeneID" id="37016941"/>
<reference evidence="1 2" key="1">
    <citation type="journal article" date="2018" name="Mol. Biol. Evol.">
        <title>Broad Genomic Sampling Reveals a Smut Pathogenic Ancestry of the Fungal Clade Ustilaginomycotina.</title>
        <authorList>
            <person name="Kijpornyongpan T."/>
            <person name="Mondo S.J."/>
            <person name="Barry K."/>
            <person name="Sandor L."/>
            <person name="Lee J."/>
            <person name="Lipzen A."/>
            <person name="Pangilinan J."/>
            <person name="LaButti K."/>
            <person name="Hainaut M."/>
            <person name="Henrissat B."/>
            <person name="Grigoriev I.V."/>
            <person name="Spatafora J.W."/>
            <person name="Aime M.C."/>
        </authorList>
    </citation>
    <scope>NUCLEOTIDE SEQUENCE [LARGE SCALE GENOMIC DNA]</scope>
    <source>
        <strain evidence="1 2">MCA 4718</strain>
    </source>
</reference>